<evidence type="ECO:0000313" key="25">
    <source>
        <dbReference type="EMBL" id="KAB2335450.1"/>
    </source>
</evidence>
<evidence type="ECO:0000256" key="9">
    <source>
        <dbReference type="ARBA" id="ARBA00022516"/>
    </source>
</evidence>
<evidence type="ECO:0000256" key="10">
    <source>
        <dbReference type="ARBA" id="ARBA00022679"/>
    </source>
</evidence>
<evidence type="ECO:0000256" key="21">
    <source>
        <dbReference type="ARBA" id="ARBA00032396"/>
    </source>
</evidence>
<keyword evidence="15 24" id="KW-0472">Membrane</keyword>
<keyword evidence="14" id="KW-0443">Lipid metabolism</keyword>
<keyword evidence="8" id="KW-1003">Cell membrane</keyword>
<keyword evidence="26" id="KW-1185">Reference proteome</keyword>
<dbReference type="PANTHER" id="PTHR46382">
    <property type="entry name" value="PHOSPHATIDATE CYTIDYLYLTRANSFERASE"/>
    <property type="match status" value="1"/>
</dbReference>
<evidence type="ECO:0000256" key="22">
    <source>
        <dbReference type="ARBA" id="ARBA00032743"/>
    </source>
</evidence>
<comment type="similarity">
    <text evidence="5">Belongs to the CDS family.</text>
</comment>
<keyword evidence="10 25" id="KW-0808">Transferase</keyword>
<protein>
    <recommendedName>
        <fullName evidence="7">Phosphatidate cytidylyltransferase</fullName>
        <ecNumber evidence="6">2.7.7.41</ecNumber>
    </recommendedName>
    <alternativeName>
        <fullName evidence="20">CDP-DAG synthase</fullName>
    </alternativeName>
    <alternativeName>
        <fullName evidence="22">CDP-DG synthase</fullName>
    </alternativeName>
    <alternativeName>
        <fullName evidence="18">CDP-diacylglycerol synthase</fullName>
    </alternativeName>
    <alternativeName>
        <fullName evidence="21">CDP-diglyceride pyrophosphorylase</fullName>
    </alternativeName>
    <alternativeName>
        <fullName evidence="23">CDP-diglyceride synthase</fullName>
    </alternativeName>
    <alternativeName>
        <fullName evidence="19">CTP:phosphatidate cytidylyltransferase</fullName>
    </alternativeName>
</protein>
<reference evidence="25 26" key="1">
    <citation type="journal article" date="2014" name="Arch. Microbiol.">
        <title>Bacillus mesophilum sp. nov., strain IITR-54T, a novel 4-chlorobiphenyl dechlorinating bacterium.</title>
        <authorList>
            <person name="Manickam N."/>
            <person name="Singh N.K."/>
            <person name="Bajaj A."/>
            <person name="Kumar R.M."/>
            <person name="Kaur G."/>
            <person name="Kaur N."/>
            <person name="Bala M."/>
            <person name="Kumar A."/>
            <person name="Mayilraj S."/>
        </authorList>
    </citation>
    <scope>NUCLEOTIDE SEQUENCE [LARGE SCALE GENOMIC DNA]</scope>
    <source>
        <strain evidence="25 26">IITR-54</strain>
    </source>
</reference>
<evidence type="ECO:0000256" key="15">
    <source>
        <dbReference type="ARBA" id="ARBA00023136"/>
    </source>
</evidence>
<evidence type="ECO:0000256" key="13">
    <source>
        <dbReference type="ARBA" id="ARBA00022989"/>
    </source>
</evidence>
<dbReference type="GO" id="GO:0005886">
    <property type="term" value="C:plasma membrane"/>
    <property type="evidence" value="ECO:0007669"/>
    <property type="project" value="UniProtKB-SubCell"/>
</dbReference>
<gene>
    <name evidence="25" type="ORF">F7732_02440</name>
</gene>
<evidence type="ECO:0000256" key="19">
    <source>
        <dbReference type="ARBA" id="ARBA00031825"/>
    </source>
</evidence>
<comment type="caution">
    <text evidence="25">The sequence shown here is derived from an EMBL/GenBank/DDBJ whole genome shotgun (WGS) entry which is preliminary data.</text>
</comment>
<evidence type="ECO:0000256" key="8">
    <source>
        <dbReference type="ARBA" id="ARBA00022475"/>
    </source>
</evidence>
<dbReference type="EC" id="2.7.7.41" evidence="6"/>
<dbReference type="AlphaFoldDB" id="A0A7V7RQ13"/>
<comment type="catalytic activity">
    <reaction evidence="1">
        <text>a 1,2-diacyl-sn-glycero-3-phosphate + CTP + H(+) = a CDP-1,2-diacyl-sn-glycerol + diphosphate</text>
        <dbReference type="Rhea" id="RHEA:16229"/>
        <dbReference type="ChEBI" id="CHEBI:15378"/>
        <dbReference type="ChEBI" id="CHEBI:33019"/>
        <dbReference type="ChEBI" id="CHEBI:37563"/>
        <dbReference type="ChEBI" id="CHEBI:58332"/>
        <dbReference type="ChEBI" id="CHEBI:58608"/>
        <dbReference type="EC" id="2.7.7.41"/>
    </reaction>
</comment>
<evidence type="ECO:0000256" key="5">
    <source>
        <dbReference type="ARBA" id="ARBA00010185"/>
    </source>
</evidence>
<evidence type="ECO:0000256" key="6">
    <source>
        <dbReference type="ARBA" id="ARBA00012487"/>
    </source>
</evidence>
<evidence type="ECO:0000313" key="26">
    <source>
        <dbReference type="Proteomes" id="UP000441354"/>
    </source>
</evidence>
<evidence type="ECO:0000256" key="18">
    <source>
        <dbReference type="ARBA" id="ARBA00029893"/>
    </source>
</evidence>
<feature type="transmembrane region" description="Helical" evidence="24">
    <location>
        <begin position="132"/>
        <end position="155"/>
    </location>
</feature>
<keyword evidence="11 24" id="KW-0812">Transmembrane</keyword>
<evidence type="ECO:0000256" key="20">
    <source>
        <dbReference type="ARBA" id="ARBA00032253"/>
    </source>
</evidence>
<evidence type="ECO:0000256" key="14">
    <source>
        <dbReference type="ARBA" id="ARBA00023098"/>
    </source>
</evidence>
<keyword evidence="9" id="KW-0444">Lipid biosynthesis</keyword>
<evidence type="ECO:0000256" key="7">
    <source>
        <dbReference type="ARBA" id="ARBA00019373"/>
    </source>
</evidence>
<evidence type="ECO:0000256" key="2">
    <source>
        <dbReference type="ARBA" id="ARBA00004651"/>
    </source>
</evidence>
<evidence type="ECO:0000256" key="1">
    <source>
        <dbReference type="ARBA" id="ARBA00001698"/>
    </source>
</evidence>
<dbReference type="GO" id="GO:0004605">
    <property type="term" value="F:phosphatidate cytidylyltransferase activity"/>
    <property type="evidence" value="ECO:0007669"/>
    <property type="project" value="UniProtKB-EC"/>
</dbReference>
<evidence type="ECO:0000256" key="16">
    <source>
        <dbReference type="ARBA" id="ARBA00023209"/>
    </source>
</evidence>
<dbReference type="Proteomes" id="UP000441354">
    <property type="component" value="Unassembled WGS sequence"/>
</dbReference>
<dbReference type="OrthoDB" id="9799199at2"/>
<name>A0A7V7RQ13_9BACI</name>
<dbReference type="PANTHER" id="PTHR46382:SF1">
    <property type="entry name" value="PHOSPHATIDATE CYTIDYLYLTRANSFERASE"/>
    <property type="match status" value="1"/>
</dbReference>
<proteinExistence type="inferred from homology"/>
<keyword evidence="12 25" id="KW-0548">Nucleotidyltransferase</keyword>
<feature type="transmembrane region" description="Helical" evidence="24">
    <location>
        <begin position="80"/>
        <end position="98"/>
    </location>
</feature>
<feature type="transmembrane region" description="Helical" evidence="24">
    <location>
        <begin position="6"/>
        <end position="34"/>
    </location>
</feature>
<evidence type="ECO:0000256" key="17">
    <source>
        <dbReference type="ARBA" id="ARBA00023264"/>
    </source>
</evidence>
<feature type="transmembrane region" description="Helical" evidence="24">
    <location>
        <begin position="110"/>
        <end position="126"/>
    </location>
</feature>
<evidence type="ECO:0000256" key="3">
    <source>
        <dbReference type="ARBA" id="ARBA00005119"/>
    </source>
</evidence>
<comment type="subcellular location">
    <subcellularLocation>
        <location evidence="2">Cell membrane</location>
        <topology evidence="2">Multi-pass membrane protein</topology>
    </subcellularLocation>
</comment>
<evidence type="ECO:0000256" key="4">
    <source>
        <dbReference type="ARBA" id="ARBA00005189"/>
    </source>
</evidence>
<comment type="pathway">
    <text evidence="4">Lipid metabolism.</text>
</comment>
<accession>A0A7V7RQ13</accession>
<evidence type="ECO:0000256" key="24">
    <source>
        <dbReference type="SAM" id="Phobius"/>
    </source>
</evidence>
<evidence type="ECO:0000256" key="23">
    <source>
        <dbReference type="ARBA" id="ARBA00033406"/>
    </source>
</evidence>
<dbReference type="GO" id="GO:0016024">
    <property type="term" value="P:CDP-diacylglycerol biosynthetic process"/>
    <property type="evidence" value="ECO:0007669"/>
    <property type="project" value="TreeGrafter"/>
</dbReference>
<comment type="pathway">
    <text evidence="3">Phospholipid metabolism; CDP-diacylglycerol biosynthesis; CDP-diacylglycerol from sn-glycerol 3-phosphate: step 3/3.</text>
</comment>
<dbReference type="Pfam" id="PF01148">
    <property type="entry name" value="CTP_transf_1"/>
    <property type="match status" value="1"/>
</dbReference>
<dbReference type="RefSeq" id="WP_151572090.1">
    <property type="nucleotide sequence ID" value="NZ_WBOT01000001.1"/>
</dbReference>
<dbReference type="EMBL" id="WBOT01000001">
    <property type="protein sequence ID" value="KAB2335450.1"/>
    <property type="molecule type" value="Genomic_DNA"/>
</dbReference>
<feature type="transmembrane region" description="Helical" evidence="24">
    <location>
        <begin position="176"/>
        <end position="195"/>
    </location>
</feature>
<keyword evidence="16" id="KW-0594">Phospholipid biosynthesis</keyword>
<evidence type="ECO:0000256" key="12">
    <source>
        <dbReference type="ARBA" id="ARBA00022695"/>
    </source>
</evidence>
<keyword evidence="17" id="KW-1208">Phospholipid metabolism</keyword>
<keyword evidence="13 24" id="KW-1133">Transmembrane helix</keyword>
<sequence length="264" mass="29623">MKQRSISAVVFVAILLPIVIFGGLPLTVFTYIIATVGLHELLRMRNLHIWSIPGVLSTLLLWTILLPADYQYILTDLNSSRFDIIILFLFLFLSYTVVSKNKFHFDDAGFVILSVLYIGVGFHFFIETRFAGNGLIFIFYSLFLMWATDSGAYLIGKAIGKRKLWPEISPNKTIEGSLGGVACAIIVAILFMIFTDMNLSPVQLIVMTVVLSIFGQVGDLAESAFKRHYKVKDSGKIMPGHGGVLDRFDSLLFVWPLIHLLHFI</sequence>
<evidence type="ECO:0000256" key="11">
    <source>
        <dbReference type="ARBA" id="ARBA00022692"/>
    </source>
</evidence>
<feature type="transmembrane region" description="Helical" evidence="24">
    <location>
        <begin position="46"/>
        <end position="68"/>
    </location>
</feature>
<organism evidence="25 26">
    <name type="scientific">Bacillus mesophilum</name>
    <dbReference type="NCBI Taxonomy" id="1071718"/>
    <lineage>
        <taxon>Bacteria</taxon>
        <taxon>Bacillati</taxon>
        <taxon>Bacillota</taxon>
        <taxon>Bacilli</taxon>
        <taxon>Bacillales</taxon>
        <taxon>Bacillaceae</taxon>
        <taxon>Bacillus</taxon>
    </lineage>
</organism>